<dbReference type="EMBL" id="VHQG01000005">
    <property type="protein sequence ID" value="TPW74288.1"/>
    <property type="molecule type" value="Genomic_DNA"/>
</dbReference>
<protein>
    <submittedName>
        <fullName evidence="2">DUF4440 domain-containing protein</fullName>
    </submittedName>
</protein>
<dbReference type="InterPro" id="IPR037401">
    <property type="entry name" value="SnoaL-like"/>
</dbReference>
<name>A0A506XZZ4_9MICO</name>
<gene>
    <name evidence="2" type="ORF">FJ657_15560</name>
</gene>
<sequence>MTTAGAASAPQSAIDAIIAAFGDHRRDDYFAGFAADATFVFPTNELRLESRAEYEAEWERWEREDGFRVLRCASTRRRLQLLGDDIAVFSHDVETALADGDGEMVSRERETIVVQRREGVWLGVHEHLSPHPAD</sequence>
<evidence type="ECO:0000313" key="2">
    <source>
        <dbReference type="EMBL" id="TPW74288.1"/>
    </source>
</evidence>
<evidence type="ECO:0000259" key="1">
    <source>
        <dbReference type="Pfam" id="PF13474"/>
    </source>
</evidence>
<keyword evidence="3" id="KW-1185">Reference proteome</keyword>
<dbReference type="Proteomes" id="UP000316252">
    <property type="component" value="Unassembled WGS sequence"/>
</dbReference>
<dbReference type="Pfam" id="PF13474">
    <property type="entry name" value="SnoaL_3"/>
    <property type="match status" value="1"/>
</dbReference>
<dbReference type="AlphaFoldDB" id="A0A506XZZ4"/>
<organism evidence="2 3">
    <name type="scientific">Schumannella soli</name>
    <dbReference type="NCBI Taxonomy" id="2590779"/>
    <lineage>
        <taxon>Bacteria</taxon>
        <taxon>Bacillati</taxon>
        <taxon>Actinomycetota</taxon>
        <taxon>Actinomycetes</taxon>
        <taxon>Micrococcales</taxon>
        <taxon>Microbacteriaceae</taxon>
        <taxon>Schumannella</taxon>
    </lineage>
</organism>
<dbReference type="Gene3D" id="3.10.450.50">
    <property type="match status" value="1"/>
</dbReference>
<comment type="caution">
    <text evidence="2">The sequence shown here is derived from an EMBL/GenBank/DDBJ whole genome shotgun (WGS) entry which is preliminary data.</text>
</comment>
<evidence type="ECO:0000313" key="3">
    <source>
        <dbReference type="Proteomes" id="UP000316252"/>
    </source>
</evidence>
<dbReference type="OrthoDB" id="8420006at2"/>
<accession>A0A506XZZ4</accession>
<feature type="domain" description="SnoaL-like" evidence="1">
    <location>
        <begin position="12"/>
        <end position="130"/>
    </location>
</feature>
<dbReference type="SUPFAM" id="SSF54427">
    <property type="entry name" value="NTF2-like"/>
    <property type="match status" value="1"/>
</dbReference>
<proteinExistence type="predicted"/>
<reference evidence="2 3" key="1">
    <citation type="submission" date="2019-06" db="EMBL/GenBank/DDBJ databases">
        <authorList>
            <person name="Li F."/>
        </authorList>
    </citation>
    <scope>NUCLEOTIDE SEQUENCE [LARGE SCALE GENOMIC DNA]</scope>
    <source>
        <strain evidence="2 3">10F1D-1</strain>
    </source>
</reference>
<dbReference type="InterPro" id="IPR032710">
    <property type="entry name" value="NTF2-like_dom_sf"/>
</dbReference>